<keyword evidence="4 7" id="KW-0812">Transmembrane</keyword>
<keyword evidence="10" id="KW-1185">Reference proteome</keyword>
<dbReference type="PROSITE" id="PS50928">
    <property type="entry name" value="ABC_TM1"/>
    <property type="match status" value="1"/>
</dbReference>
<dbReference type="InterPro" id="IPR000515">
    <property type="entry name" value="MetI-like"/>
</dbReference>
<feature type="transmembrane region" description="Helical" evidence="7">
    <location>
        <begin position="77"/>
        <end position="99"/>
    </location>
</feature>
<keyword evidence="3" id="KW-1003">Cell membrane</keyword>
<evidence type="ECO:0000256" key="7">
    <source>
        <dbReference type="RuleBase" id="RU363032"/>
    </source>
</evidence>
<keyword evidence="2 7" id="KW-0813">Transport</keyword>
<evidence type="ECO:0000259" key="8">
    <source>
        <dbReference type="PROSITE" id="PS50928"/>
    </source>
</evidence>
<protein>
    <submittedName>
        <fullName evidence="9">Carbohydrate ABC transporter permease</fullName>
    </submittedName>
</protein>
<evidence type="ECO:0000313" key="9">
    <source>
        <dbReference type="EMBL" id="MED7827577.1"/>
    </source>
</evidence>
<dbReference type="Gene3D" id="1.10.3720.10">
    <property type="entry name" value="MetI-like"/>
    <property type="match status" value="1"/>
</dbReference>
<keyword evidence="6 7" id="KW-0472">Membrane</keyword>
<comment type="similarity">
    <text evidence="7">Belongs to the binding-protein-dependent transport system permease family.</text>
</comment>
<evidence type="ECO:0000256" key="5">
    <source>
        <dbReference type="ARBA" id="ARBA00022989"/>
    </source>
</evidence>
<dbReference type="EMBL" id="JAYWVC010000247">
    <property type="protein sequence ID" value="MED7827577.1"/>
    <property type="molecule type" value="Genomic_DNA"/>
</dbReference>
<reference evidence="9" key="1">
    <citation type="submission" date="2024-01" db="EMBL/GenBank/DDBJ databases">
        <title>First draft genome sequence data of TA4-1, the type strain of Gram-positive actinobacterium Streptomyces chiangmaiensis.</title>
        <authorList>
            <person name="Yasawong M."/>
            <person name="Nantapong N."/>
        </authorList>
    </citation>
    <scope>NUCLEOTIDE SEQUENCE</scope>
    <source>
        <strain evidence="9">TA4-1</strain>
    </source>
</reference>
<gene>
    <name evidence="9" type="ORF">VXC91_38225</name>
</gene>
<feature type="transmembrane region" description="Helical" evidence="7">
    <location>
        <begin position="12"/>
        <end position="36"/>
    </location>
</feature>
<comment type="subcellular location">
    <subcellularLocation>
        <location evidence="1 7">Cell membrane</location>
        <topology evidence="1 7">Multi-pass membrane protein</topology>
    </subcellularLocation>
</comment>
<evidence type="ECO:0000256" key="6">
    <source>
        <dbReference type="ARBA" id="ARBA00023136"/>
    </source>
</evidence>
<evidence type="ECO:0000256" key="4">
    <source>
        <dbReference type="ARBA" id="ARBA00022692"/>
    </source>
</evidence>
<accession>A0ABU7FU30</accession>
<dbReference type="Proteomes" id="UP001333996">
    <property type="component" value="Unassembled WGS sequence"/>
</dbReference>
<feature type="transmembrane region" description="Helical" evidence="7">
    <location>
        <begin position="244"/>
        <end position="266"/>
    </location>
</feature>
<evidence type="ECO:0000256" key="2">
    <source>
        <dbReference type="ARBA" id="ARBA00022448"/>
    </source>
</evidence>
<proteinExistence type="inferred from homology"/>
<feature type="transmembrane region" description="Helical" evidence="7">
    <location>
        <begin position="111"/>
        <end position="132"/>
    </location>
</feature>
<evidence type="ECO:0000313" key="10">
    <source>
        <dbReference type="Proteomes" id="UP001333996"/>
    </source>
</evidence>
<evidence type="ECO:0000256" key="1">
    <source>
        <dbReference type="ARBA" id="ARBA00004651"/>
    </source>
</evidence>
<comment type="caution">
    <text evidence="9">The sequence shown here is derived from an EMBL/GenBank/DDBJ whole genome shotgun (WGS) entry which is preliminary data.</text>
</comment>
<dbReference type="PANTHER" id="PTHR32243:SF18">
    <property type="entry name" value="INNER MEMBRANE ABC TRANSPORTER PERMEASE PROTEIN YCJP"/>
    <property type="match status" value="1"/>
</dbReference>
<feature type="domain" description="ABC transmembrane type-1" evidence="8">
    <location>
        <begin position="73"/>
        <end position="266"/>
    </location>
</feature>
<dbReference type="RefSeq" id="WP_329511954.1">
    <property type="nucleotide sequence ID" value="NZ_BAAAYZ010000125.1"/>
</dbReference>
<sequence>MSETRRSARGAIGTLAELVLIAAVAATLAPILWMLVLAFQPLKDIIGSGVKIDFSLSNFTDLLAPGNPLLAQLVNSLTIVIGTVLLCLVFGSLAGYALSQLILPRWGTIPLLLLAGFIPLIPPMVLVPGLYATMTSLGLIGGNFGLILLNTVFQMPFAALLMKVYFDGVPNTLREAALIDGASEFATFRAVMLPLVKPGLAAVGTFTGIMAWNEFLFALTMTSGGTTSPLTVGIASLVQPYEVAWGQMAAVGTLAAVPIIIISVIANRYIVAGLTAGAVKG</sequence>
<dbReference type="CDD" id="cd06261">
    <property type="entry name" value="TM_PBP2"/>
    <property type="match status" value="1"/>
</dbReference>
<keyword evidence="5 7" id="KW-1133">Transmembrane helix</keyword>
<dbReference type="PANTHER" id="PTHR32243">
    <property type="entry name" value="MALTOSE TRANSPORT SYSTEM PERMEASE-RELATED"/>
    <property type="match status" value="1"/>
</dbReference>
<evidence type="ECO:0000256" key="3">
    <source>
        <dbReference type="ARBA" id="ARBA00022475"/>
    </source>
</evidence>
<organism evidence="9 10">
    <name type="scientific">Streptomyces chiangmaiensis</name>
    <dbReference type="NCBI Taxonomy" id="766497"/>
    <lineage>
        <taxon>Bacteria</taxon>
        <taxon>Bacillati</taxon>
        <taxon>Actinomycetota</taxon>
        <taxon>Actinomycetes</taxon>
        <taxon>Kitasatosporales</taxon>
        <taxon>Streptomycetaceae</taxon>
        <taxon>Streptomyces</taxon>
    </lineage>
</organism>
<name>A0ABU7FU30_9ACTN</name>
<dbReference type="InterPro" id="IPR035906">
    <property type="entry name" value="MetI-like_sf"/>
</dbReference>
<dbReference type="InterPro" id="IPR050901">
    <property type="entry name" value="BP-dep_ABC_trans_perm"/>
</dbReference>
<dbReference type="SUPFAM" id="SSF161098">
    <property type="entry name" value="MetI-like"/>
    <property type="match status" value="1"/>
</dbReference>
<dbReference type="Pfam" id="PF00528">
    <property type="entry name" value="BPD_transp_1"/>
    <property type="match status" value="1"/>
</dbReference>